<dbReference type="Proteomes" id="UP000178835">
    <property type="component" value="Unassembled WGS sequence"/>
</dbReference>
<evidence type="ECO:0000313" key="3">
    <source>
        <dbReference type="EMBL" id="OGZ60953.1"/>
    </source>
</evidence>
<dbReference type="InterPro" id="IPR000866">
    <property type="entry name" value="AhpC/TSA"/>
</dbReference>
<dbReference type="PROSITE" id="PS51352">
    <property type="entry name" value="THIOREDOXIN_2"/>
    <property type="match status" value="1"/>
</dbReference>
<evidence type="ECO:0000259" key="2">
    <source>
        <dbReference type="PROSITE" id="PS51352"/>
    </source>
</evidence>
<feature type="signal peptide" evidence="1">
    <location>
        <begin position="1"/>
        <end position="18"/>
    </location>
</feature>
<evidence type="ECO:0000256" key="1">
    <source>
        <dbReference type="SAM" id="SignalP"/>
    </source>
</evidence>
<dbReference type="PROSITE" id="PS00194">
    <property type="entry name" value="THIOREDOXIN_1"/>
    <property type="match status" value="1"/>
</dbReference>
<dbReference type="InterPro" id="IPR013766">
    <property type="entry name" value="Thioredoxin_domain"/>
</dbReference>
<dbReference type="GO" id="GO:0016209">
    <property type="term" value="F:antioxidant activity"/>
    <property type="evidence" value="ECO:0007669"/>
    <property type="project" value="InterPro"/>
</dbReference>
<dbReference type="Gene3D" id="3.40.30.10">
    <property type="entry name" value="Glutaredoxin"/>
    <property type="match status" value="1"/>
</dbReference>
<dbReference type="Pfam" id="PF00578">
    <property type="entry name" value="AhpC-TSA"/>
    <property type="match status" value="1"/>
</dbReference>
<dbReference type="GO" id="GO:0016491">
    <property type="term" value="F:oxidoreductase activity"/>
    <property type="evidence" value="ECO:0007669"/>
    <property type="project" value="InterPro"/>
</dbReference>
<sequence>MILPIILALILGACSVNTGSPTPEGTNESAPSASAVPTAEPRIGIEVGDTAPDVFLFPAPNGDGAMLSDFRGKVVMLNFWASWCGPCREEMPSMERMWQEYKDRGFVVVAVSVGESPDAVRNFVDELGLTFPIYLDPSKSAYAKYNKTGGIPQTYIIDREGIIRAFVPGSRDWDTLNERAVILRLLR</sequence>
<keyword evidence="1" id="KW-0732">Signal</keyword>
<organism evidence="3 4">
    <name type="scientific">Candidatus Spechtbacteria bacterium RIFCSPLOWO2_01_FULL_43_12</name>
    <dbReference type="NCBI Taxonomy" id="1802162"/>
    <lineage>
        <taxon>Bacteria</taxon>
        <taxon>Candidatus Spechtiibacteriota</taxon>
    </lineage>
</organism>
<name>A0A1G2HEQ0_9BACT</name>
<dbReference type="InterPro" id="IPR017937">
    <property type="entry name" value="Thioredoxin_CS"/>
</dbReference>
<comment type="caution">
    <text evidence="3">The sequence shown here is derived from an EMBL/GenBank/DDBJ whole genome shotgun (WGS) entry which is preliminary data.</text>
</comment>
<evidence type="ECO:0000313" key="4">
    <source>
        <dbReference type="Proteomes" id="UP000178835"/>
    </source>
</evidence>
<proteinExistence type="predicted"/>
<dbReference type="PANTHER" id="PTHR42852">
    <property type="entry name" value="THIOL:DISULFIDE INTERCHANGE PROTEIN DSBE"/>
    <property type="match status" value="1"/>
</dbReference>
<dbReference type="PANTHER" id="PTHR42852:SF13">
    <property type="entry name" value="PROTEIN DIPZ"/>
    <property type="match status" value="1"/>
</dbReference>
<reference evidence="3 4" key="1">
    <citation type="journal article" date="2016" name="Nat. Commun.">
        <title>Thousands of microbial genomes shed light on interconnected biogeochemical processes in an aquifer system.</title>
        <authorList>
            <person name="Anantharaman K."/>
            <person name="Brown C.T."/>
            <person name="Hug L.A."/>
            <person name="Sharon I."/>
            <person name="Castelle C.J."/>
            <person name="Probst A.J."/>
            <person name="Thomas B.C."/>
            <person name="Singh A."/>
            <person name="Wilkins M.J."/>
            <person name="Karaoz U."/>
            <person name="Brodie E.L."/>
            <person name="Williams K.H."/>
            <person name="Hubbard S.S."/>
            <person name="Banfield J.F."/>
        </authorList>
    </citation>
    <scope>NUCLEOTIDE SEQUENCE [LARGE SCALE GENOMIC DNA]</scope>
</reference>
<dbReference type="CDD" id="cd02966">
    <property type="entry name" value="TlpA_like_family"/>
    <property type="match status" value="1"/>
</dbReference>
<dbReference type="EMBL" id="MHOH01000009">
    <property type="protein sequence ID" value="OGZ60953.1"/>
    <property type="molecule type" value="Genomic_DNA"/>
</dbReference>
<accession>A0A1G2HEQ0</accession>
<dbReference type="InterPro" id="IPR036249">
    <property type="entry name" value="Thioredoxin-like_sf"/>
</dbReference>
<dbReference type="InterPro" id="IPR050553">
    <property type="entry name" value="Thioredoxin_ResA/DsbE_sf"/>
</dbReference>
<feature type="chain" id="PRO_5009583098" description="Thioredoxin domain-containing protein" evidence="1">
    <location>
        <begin position="19"/>
        <end position="187"/>
    </location>
</feature>
<feature type="domain" description="Thioredoxin" evidence="2">
    <location>
        <begin position="45"/>
        <end position="187"/>
    </location>
</feature>
<dbReference type="SUPFAM" id="SSF52833">
    <property type="entry name" value="Thioredoxin-like"/>
    <property type="match status" value="1"/>
</dbReference>
<gene>
    <name evidence="3" type="ORF">A2919_00390</name>
</gene>
<protein>
    <recommendedName>
        <fullName evidence="2">Thioredoxin domain-containing protein</fullName>
    </recommendedName>
</protein>
<dbReference type="AlphaFoldDB" id="A0A1G2HEQ0"/>